<name>A0AB73INY6_9BURK</name>
<evidence type="ECO:0000313" key="1">
    <source>
        <dbReference type="EMBL" id="MDP9651714.1"/>
    </source>
</evidence>
<dbReference type="EMBL" id="JAURTK010000027">
    <property type="protein sequence ID" value="MDP9651714.1"/>
    <property type="molecule type" value="Genomic_DNA"/>
</dbReference>
<gene>
    <name evidence="1" type="ORF">J2793_007189</name>
</gene>
<proteinExistence type="predicted"/>
<protein>
    <submittedName>
        <fullName evidence="1">Uncharacterized protein</fullName>
    </submittedName>
</protein>
<reference evidence="1" key="1">
    <citation type="submission" date="2023-07" db="EMBL/GenBank/DDBJ databases">
        <title>Sorghum-associated microbial communities from plants grown in Nebraska, USA.</title>
        <authorList>
            <person name="Schachtman D."/>
        </authorList>
    </citation>
    <scope>NUCLEOTIDE SEQUENCE</scope>
    <source>
        <strain evidence="1">DS1061</strain>
    </source>
</reference>
<dbReference type="AlphaFoldDB" id="A0AB73INY6"/>
<evidence type="ECO:0000313" key="2">
    <source>
        <dbReference type="Proteomes" id="UP001229486"/>
    </source>
</evidence>
<accession>A0AB73INY6</accession>
<sequence>MPQAPLQANVALNAANKSSQLQMDGSGNLLVGNGSSNKLNVTAINLVKAGAGRVCKVTVVAAATAGNFAVYDVATTGAAATANAILKYTASWPAVGTVINLDFPCAAGIVVDPGTGGQVAVSFD</sequence>
<comment type="caution">
    <text evidence="1">The sequence shown here is derived from an EMBL/GenBank/DDBJ whole genome shotgun (WGS) entry which is preliminary data.</text>
</comment>
<dbReference type="Proteomes" id="UP001229486">
    <property type="component" value="Unassembled WGS sequence"/>
</dbReference>
<organism evidence="1 2">
    <name type="scientific">Paraburkholderia caledonica</name>
    <dbReference type="NCBI Taxonomy" id="134536"/>
    <lineage>
        <taxon>Bacteria</taxon>
        <taxon>Pseudomonadati</taxon>
        <taxon>Pseudomonadota</taxon>
        <taxon>Betaproteobacteria</taxon>
        <taxon>Burkholderiales</taxon>
        <taxon>Burkholderiaceae</taxon>
        <taxon>Paraburkholderia</taxon>
    </lineage>
</organism>
<dbReference type="RefSeq" id="WP_392396264.1">
    <property type="nucleotide sequence ID" value="NZ_JAURTK010000027.1"/>
</dbReference>